<keyword evidence="3" id="KW-1185">Reference proteome</keyword>
<dbReference type="AlphaFoldDB" id="A0A2D2DG79"/>
<evidence type="ECO:0000313" key="3">
    <source>
        <dbReference type="Proteomes" id="UP000229897"/>
    </source>
</evidence>
<dbReference type="Proteomes" id="UP000229897">
    <property type="component" value="Chromosome"/>
</dbReference>
<accession>A0A2D2DG79</accession>
<reference evidence="2" key="1">
    <citation type="submission" date="2017-10" db="EMBL/GenBank/DDBJ databases">
        <title>Massilia psychrophilum sp. nov., a novel purple-pigmented bacterium isolated from Tianshan glacier, Xinjiang Municipality, China.</title>
        <authorList>
            <person name="Wang H."/>
        </authorList>
    </citation>
    <scope>NUCLEOTIDE SEQUENCE [LARGE SCALE GENOMIC DNA]</scope>
    <source>
        <strain evidence="2">B2</strain>
    </source>
</reference>
<dbReference type="EMBL" id="CP024608">
    <property type="protein sequence ID" value="ATQ73994.1"/>
    <property type="molecule type" value="Genomic_DNA"/>
</dbReference>
<dbReference type="RefSeq" id="WP_099873982.1">
    <property type="nucleotide sequence ID" value="NZ_CP024608.1"/>
</dbReference>
<organism evidence="2 3">
    <name type="scientific">Massilia violaceinigra</name>
    <dbReference type="NCBI Taxonomy" id="2045208"/>
    <lineage>
        <taxon>Bacteria</taxon>
        <taxon>Pseudomonadati</taxon>
        <taxon>Pseudomonadota</taxon>
        <taxon>Betaproteobacteria</taxon>
        <taxon>Burkholderiales</taxon>
        <taxon>Oxalobacteraceae</taxon>
        <taxon>Telluria group</taxon>
        <taxon>Massilia</taxon>
    </lineage>
</organism>
<feature type="region of interest" description="Disordered" evidence="1">
    <location>
        <begin position="82"/>
        <end position="104"/>
    </location>
</feature>
<name>A0A2D2DG79_9BURK</name>
<gene>
    <name evidence="2" type="ORF">CR152_05265</name>
</gene>
<proteinExistence type="predicted"/>
<feature type="compositionally biased region" description="Basic and acidic residues" evidence="1">
    <location>
        <begin position="87"/>
        <end position="96"/>
    </location>
</feature>
<dbReference type="KEGG" id="mass:CR152_05265"/>
<protein>
    <submittedName>
        <fullName evidence="2">Uncharacterized protein</fullName>
    </submittedName>
</protein>
<sequence>MIPSTPELPTPPLVYAIGDRMVILTDYVGAIPQGGSGLVFWHAGKPYLAYMKPSTLPTTRRRPSARADSAILEQARKMFLAPPRRAQPPERVHAHADASMSMSL</sequence>
<evidence type="ECO:0000313" key="2">
    <source>
        <dbReference type="EMBL" id="ATQ73994.1"/>
    </source>
</evidence>
<evidence type="ECO:0000256" key="1">
    <source>
        <dbReference type="SAM" id="MobiDB-lite"/>
    </source>
</evidence>